<dbReference type="Gene3D" id="2.60.40.1760">
    <property type="entry name" value="glycosyl hydrolase (family 31)"/>
    <property type="match status" value="2"/>
</dbReference>
<dbReference type="SUPFAM" id="SSF74650">
    <property type="entry name" value="Galactose mutarotase-like"/>
    <property type="match status" value="2"/>
</dbReference>
<comment type="caution">
    <text evidence="10">The sequence shown here is derived from an EMBL/GenBank/DDBJ whole genome shotgun (WGS) entry which is preliminary data.</text>
</comment>
<dbReference type="SUPFAM" id="SSF51011">
    <property type="entry name" value="Glycosyl hydrolase domain"/>
    <property type="match status" value="2"/>
</dbReference>
<dbReference type="InterPro" id="IPR048395">
    <property type="entry name" value="Glyco_hydro_31_C"/>
</dbReference>
<keyword evidence="11" id="KW-1185">Reference proteome</keyword>
<evidence type="ECO:0000256" key="3">
    <source>
        <dbReference type="ARBA" id="ARBA00022801"/>
    </source>
</evidence>
<dbReference type="Gene3D" id="3.20.20.80">
    <property type="entry name" value="Glycosidases"/>
    <property type="match status" value="2"/>
</dbReference>
<organism evidence="10 11">
    <name type="scientific">Cylicocyclus nassatus</name>
    <name type="common">Nematode worm</name>
    <dbReference type="NCBI Taxonomy" id="53992"/>
    <lineage>
        <taxon>Eukaryota</taxon>
        <taxon>Metazoa</taxon>
        <taxon>Ecdysozoa</taxon>
        <taxon>Nematoda</taxon>
        <taxon>Chromadorea</taxon>
        <taxon>Rhabditida</taxon>
        <taxon>Rhabditina</taxon>
        <taxon>Rhabditomorpha</taxon>
        <taxon>Strongyloidea</taxon>
        <taxon>Strongylidae</taxon>
        <taxon>Cylicocyclus</taxon>
    </lineage>
</organism>
<comment type="caution">
    <text evidence="8">Lacks conserved residue(s) required for the propagation of feature annotation.</text>
</comment>
<keyword evidence="7" id="KW-0326">Glycosidase</keyword>
<proteinExistence type="inferred from homology"/>
<dbReference type="PROSITE" id="PS00129">
    <property type="entry name" value="GLYCOSYL_HYDROL_F31_1"/>
    <property type="match status" value="2"/>
</dbReference>
<dbReference type="Gene3D" id="2.60.40.1180">
    <property type="entry name" value="Golgi alpha-mannosidase II"/>
    <property type="match status" value="4"/>
</dbReference>
<evidence type="ECO:0000256" key="5">
    <source>
        <dbReference type="ARBA" id="ARBA00023157"/>
    </source>
</evidence>
<dbReference type="Pfam" id="PF01055">
    <property type="entry name" value="Glyco_hydro_31_2nd"/>
    <property type="match status" value="2"/>
</dbReference>
<dbReference type="CDD" id="cd00111">
    <property type="entry name" value="Trefoil"/>
    <property type="match status" value="2"/>
</dbReference>
<evidence type="ECO:0000256" key="8">
    <source>
        <dbReference type="PROSITE-ProRule" id="PRU00779"/>
    </source>
</evidence>
<dbReference type="GO" id="GO:0030246">
    <property type="term" value="F:carbohydrate binding"/>
    <property type="evidence" value="ECO:0007669"/>
    <property type="project" value="InterPro"/>
</dbReference>
<dbReference type="SMART" id="SM00018">
    <property type="entry name" value="PD"/>
    <property type="match status" value="2"/>
</dbReference>
<keyword evidence="6" id="KW-0325">Glycoprotein</keyword>
<evidence type="ECO:0000256" key="7">
    <source>
        <dbReference type="ARBA" id="ARBA00023295"/>
    </source>
</evidence>
<dbReference type="InterPro" id="IPR030458">
    <property type="entry name" value="Glyco_hydro_31_AS"/>
</dbReference>
<dbReference type="EMBL" id="CATQJL010000316">
    <property type="protein sequence ID" value="CAJ0608577.1"/>
    <property type="molecule type" value="Genomic_DNA"/>
</dbReference>
<dbReference type="CDD" id="cd06602">
    <property type="entry name" value="GH31_MGAM_SI_GAA"/>
    <property type="match status" value="2"/>
</dbReference>
<accession>A0AA36HE80</accession>
<dbReference type="PANTHER" id="PTHR22762">
    <property type="entry name" value="ALPHA-GLUCOSIDASE"/>
    <property type="match status" value="1"/>
</dbReference>
<feature type="domain" description="P-type" evidence="9">
    <location>
        <begin position="25"/>
        <end position="71"/>
    </location>
</feature>
<dbReference type="FunFam" id="3.20.20.80:FF:000016">
    <property type="entry name" value="Maltase-glucoamylase, intestinal"/>
    <property type="match status" value="2"/>
</dbReference>
<feature type="domain" description="P-type" evidence="9">
    <location>
        <begin position="939"/>
        <end position="988"/>
    </location>
</feature>
<dbReference type="Gene3D" id="4.10.110.10">
    <property type="entry name" value="Spasmolytic Protein, domain 1"/>
    <property type="match status" value="2"/>
</dbReference>
<evidence type="ECO:0000256" key="2">
    <source>
        <dbReference type="ARBA" id="ARBA00007806"/>
    </source>
</evidence>
<dbReference type="InterPro" id="IPR000322">
    <property type="entry name" value="Glyco_hydro_31_TIM"/>
</dbReference>
<keyword evidence="5" id="KW-1015">Disulfide bond</keyword>
<dbReference type="Proteomes" id="UP001176961">
    <property type="component" value="Unassembled WGS sequence"/>
</dbReference>
<dbReference type="InterPro" id="IPR013780">
    <property type="entry name" value="Glyco_hydro_b"/>
</dbReference>
<gene>
    <name evidence="10" type="ORF">CYNAS_LOCUS20560</name>
</gene>
<dbReference type="PROSITE" id="PS51448">
    <property type="entry name" value="P_TREFOIL_2"/>
    <property type="match status" value="2"/>
</dbReference>
<evidence type="ECO:0000313" key="10">
    <source>
        <dbReference type="EMBL" id="CAJ0608577.1"/>
    </source>
</evidence>
<sequence length="1860" mass="213295">MLQLHRSSQNQNKLRMRFIPVILFLGLTRGEDARIDCHPEPGAYKEVCESRDCIWKESSAAEGVPYCFMKNGIGYRYSTQTKEVITLTKNNGPKNPWGEDIKQIYFAHNYFGKTLNVKLYVPGRFEPPVDLPREPSKSNDDLQLATYTHNDPFYFTVSRKSTQTTLFDSSAGGLIFSDKFIQIVTKLPSEAMYGWGENIHPSLKHNFKRYTTWAMLARDEPPSSNHIETKNLYGVHPFYMVLEPDGKAHGVLILNSNAQEVTTAPGPTLIYRTIGGNLDMYFFPGPTPQEVTEQYLALVGRPVLPAYWGLGYQISRYGYKDLEELKWIIERNVAAGVPLDTAVVDIDYMDRYKDFTTGEKWQGLPKYTESLHKRGMKLIPIFDVGIQVDDDAFRRAKEKGARFIEWERFNQVPKDIQNLYPMAKDTKIMLSVVWPDAHIAFPDFFEPTNNTVNWWIDEFVDYHKKLPYDGIWIDMNEPAAFGTNDEHPWYFDNPDHPNIAALKCPVDPSRPDSEWDMPPYQTHAVWRYGWGTYLSSKTMCMCALQGDGKYRHYDVKNIYGWSEAKATLKAQYKATGKRGVVISRSTFPSNGRYAGHWLGDNSATWADLQSAVIGAQEFNIFGIPYVGSDMCGFAGESNEELCLRWQQMGAFHTFMRNHNSLYLPPQDPAQWRSVTDATIKANLFRYSYLPYLYSLHFEASLYGRTVIRPLFYEYPEDSRTHDLGSEFLWGSSMLIAPVLYQGARSVNAYLPKSDWYSLFDHEYGQLFEKGDHTFPAPWTSLIPVLVKAGSILPRQAPNVTTEYTRKNAFELLIAPIKNNGYGHASGFLYWDDGDSIVDSFAKHPYYHWTFSYSSSDVVSNLVITTHRKASNLKIPTLDRLEIFNYNTEPDFNSFTLNGKKVNVDKAASHYDQNTKILYISTKNLIDISIGSTNTLSWKNKIMMGSQEEEVRFDCHPEPDANEWKCNQRNCIWKSSYAYEGVPWCYMKPGIGYKISSSTGTTAVLEKNNGPKNPWGGDIKKLTLTSSHIGKTLNVKIGVEGRYEPPLDLPRNPSEGGDNLQLNMHTVDGLGVDYFYFTVTRESNKEVLFDTSLGGLIFSDQFIQIATRLPSKAMYGWGENSHPTFKHRFDRYTTWAMFARDEPPYYEGFTTKNLYGVHPFYMILENDGKAHGVFILNSNAQEIITAPGPTLIYRTIGGNLDMYFFPGPTPEEVTQQYLALIGTPTLPAYWGFGFQISRWGYKDFADMKNIVESNIKAGVPFDTVVGDIDYMDRYKDFSLGKDWKEFPAYVDQLHKRGMRLVLMFDPAIQADYEPFERAMAAKAKFIEWERPDQVMSSINNLYPMAKGTKIMLGVVWPDKHTAFPDFLDPSGNTAKWWIDELVRFKQRISYDGIWIDMNEPANFGTNQNYPWYFDDADHPNIESLKCPTNEGTQDAHWDMPPYKTRNVWVFGWDARLSTNTMCMSAVQANGTLRHYDVKNLYGWSESKITQLGQYKAVGKRGIVISRSTFASSGRYCGHWLGDNTATWDDLRAAVIGAQEFNLFGIPYIGSDICGFNRESEEELCLRWHQMGAFHTFMRNHNSHYLPPQDPAQWQSVAKATRKATLFRYSYLPYLFSLYFEVSMNGGTVIRPVFYEFPKDIRTHVLDYQFLWGSSMLIAPVVYKGAKSVEAYLPEEAEWYSLFDYKYGQLLESGDHTFPAPWESLIPVFVRGGSILPRQQPNITTDYTRKNAFELLIAPSSKDGHASGFLFWDDGESIVESFMKHPYYHWTFTYRGAERSGSLSITRKREASALKIPTLDTVEILGYKGHPDFNSFELNGRKIDIDKTVSRYDESTKILYISKKNLVDMTRSEAKLTWKNKF</sequence>
<evidence type="ECO:0000256" key="6">
    <source>
        <dbReference type="ARBA" id="ARBA00023180"/>
    </source>
</evidence>
<evidence type="ECO:0000256" key="1">
    <source>
        <dbReference type="ARBA" id="ARBA00004370"/>
    </source>
</evidence>
<dbReference type="InterPro" id="IPR044913">
    <property type="entry name" value="P_trefoil_dom_sf"/>
</dbReference>
<dbReference type="InterPro" id="IPR011013">
    <property type="entry name" value="Gal_mutarotase_sf_dom"/>
</dbReference>
<protein>
    <recommendedName>
        <fullName evidence="9">P-type domain-containing protein</fullName>
    </recommendedName>
</protein>
<dbReference type="InterPro" id="IPR017853">
    <property type="entry name" value="GH"/>
</dbReference>
<dbReference type="GO" id="GO:0005975">
    <property type="term" value="P:carbohydrate metabolic process"/>
    <property type="evidence" value="ECO:0007669"/>
    <property type="project" value="InterPro"/>
</dbReference>
<dbReference type="Pfam" id="PF21365">
    <property type="entry name" value="Glyco_hydro_31_3rd"/>
    <property type="match status" value="2"/>
</dbReference>
<evidence type="ECO:0000313" key="11">
    <source>
        <dbReference type="Proteomes" id="UP001176961"/>
    </source>
</evidence>
<dbReference type="SUPFAM" id="SSF51445">
    <property type="entry name" value="(Trans)glycosidases"/>
    <property type="match status" value="2"/>
</dbReference>
<dbReference type="Pfam" id="PF00088">
    <property type="entry name" value="Trefoil"/>
    <property type="match status" value="2"/>
</dbReference>
<keyword evidence="3" id="KW-0378">Hydrolase</keyword>
<keyword evidence="4" id="KW-0472">Membrane</keyword>
<dbReference type="PANTHER" id="PTHR22762:SF133">
    <property type="entry name" value="P-TYPE DOMAIN-CONTAINING PROTEIN"/>
    <property type="match status" value="1"/>
</dbReference>
<evidence type="ECO:0000259" key="9">
    <source>
        <dbReference type="PROSITE" id="PS51448"/>
    </source>
</evidence>
<dbReference type="CDD" id="cd14752">
    <property type="entry name" value="GH31_N"/>
    <property type="match status" value="2"/>
</dbReference>
<comment type="subcellular location">
    <subcellularLocation>
        <location evidence="1">Membrane</location>
    </subcellularLocation>
</comment>
<evidence type="ECO:0000256" key="4">
    <source>
        <dbReference type="ARBA" id="ARBA00023136"/>
    </source>
</evidence>
<comment type="similarity">
    <text evidence="2">Belongs to the glycosyl hydrolase 31 family.</text>
</comment>
<reference evidence="10" key="1">
    <citation type="submission" date="2023-07" db="EMBL/GenBank/DDBJ databases">
        <authorList>
            <consortium name="CYATHOMIX"/>
        </authorList>
    </citation>
    <scope>NUCLEOTIDE SEQUENCE</scope>
    <source>
        <strain evidence="10">N/A</strain>
    </source>
</reference>
<dbReference type="GO" id="GO:0004558">
    <property type="term" value="F:alpha-1,4-glucosidase activity"/>
    <property type="evidence" value="ECO:0007669"/>
    <property type="project" value="TreeGrafter"/>
</dbReference>
<dbReference type="InterPro" id="IPR000519">
    <property type="entry name" value="P_trefoil_dom"/>
</dbReference>
<name>A0AA36HE80_CYLNA</name>
<dbReference type="GO" id="GO:0016020">
    <property type="term" value="C:membrane"/>
    <property type="evidence" value="ECO:0007669"/>
    <property type="project" value="UniProtKB-SubCell"/>
</dbReference>